<evidence type="ECO:0000256" key="3">
    <source>
        <dbReference type="ARBA" id="ARBA00022679"/>
    </source>
</evidence>
<feature type="non-terminal residue" evidence="12">
    <location>
        <position position="1"/>
    </location>
</feature>
<dbReference type="PRINTS" id="PR00866">
    <property type="entry name" value="RNADNAPOLMS"/>
</dbReference>
<dbReference type="InterPro" id="IPR043128">
    <property type="entry name" value="Rev_trsase/Diguanyl_cyclase"/>
</dbReference>
<keyword evidence="5" id="KW-0479">Metal-binding</keyword>
<feature type="domain" description="Reverse transcriptase" evidence="11">
    <location>
        <begin position="19"/>
        <end position="245"/>
    </location>
</feature>
<keyword evidence="13" id="KW-1185">Reference proteome</keyword>
<sequence length="270" mass="30941">DGVTVHELDAHLIKYGQQMIEKMRAGTYQPQPVKRVSIPKDNGGIRNLGIPVVRDRVVQQAILQVIEPIIDPSFSTYSYGFRKGRNAHQAIKQAEQYVSEGYKTIVDFDLRNYFDTVHHQKLMNYLNYYIQDKIVLRLIWNFLKAGIMDGNVFIENYKGTPQGGVISPLLANVYLNQLDRELEKRGHRFVRYADDFCIYVKTPRAGERVLKSVTTFIEGNLRLEINTEKSKVTTPAKAKFLGFTIWKTQGKSEAAHLRRLNSSSVTDSEN</sequence>
<comment type="caution">
    <text evidence="12">The sequence shown here is derived from an EMBL/GenBank/DDBJ whole genome shotgun (WGS) entry which is preliminary data.</text>
</comment>
<dbReference type="SUPFAM" id="SSF56672">
    <property type="entry name" value="DNA/RNA polymerases"/>
    <property type="match status" value="1"/>
</dbReference>
<dbReference type="PANTHER" id="PTHR34047:SF8">
    <property type="entry name" value="PROTEIN YKFC"/>
    <property type="match status" value="1"/>
</dbReference>
<evidence type="ECO:0000256" key="9">
    <source>
        <dbReference type="ARBA" id="ARBA00034120"/>
    </source>
</evidence>
<proteinExistence type="inferred from homology"/>
<dbReference type="NCBIfam" id="TIGR04416">
    <property type="entry name" value="group_II_RT_mat"/>
    <property type="match status" value="1"/>
</dbReference>
<protein>
    <recommendedName>
        <fullName evidence="1">RNA-directed DNA polymerase</fullName>
        <ecNumber evidence="1">2.7.7.49</ecNumber>
    </recommendedName>
</protein>
<evidence type="ECO:0000256" key="5">
    <source>
        <dbReference type="ARBA" id="ARBA00022723"/>
    </source>
</evidence>
<evidence type="ECO:0000313" key="13">
    <source>
        <dbReference type="Proteomes" id="UP001597285"/>
    </source>
</evidence>
<dbReference type="PANTHER" id="PTHR34047">
    <property type="entry name" value="NUCLEAR INTRON MATURASE 1, MITOCHONDRIAL-RELATED"/>
    <property type="match status" value="1"/>
</dbReference>
<keyword evidence="8" id="KW-0051">Antiviral defense</keyword>
<comment type="catalytic activity">
    <reaction evidence="10">
        <text>DNA(n) + a 2'-deoxyribonucleoside 5'-triphosphate = DNA(n+1) + diphosphate</text>
        <dbReference type="Rhea" id="RHEA:22508"/>
        <dbReference type="Rhea" id="RHEA-COMP:17339"/>
        <dbReference type="Rhea" id="RHEA-COMP:17340"/>
        <dbReference type="ChEBI" id="CHEBI:33019"/>
        <dbReference type="ChEBI" id="CHEBI:61560"/>
        <dbReference type="ChEBI" id="CHEBI:173112"/>
        <dbReference type="EC" id="2.7.7.49"/>
    </reaction>
</comment>
<evidence type="ECO:0000256" key="2">
    <source>
        <dbReference type="ARBA" id="ARBA00022457"/>
    </source>
</evidence>
<evidence type="ECO:0000256" key="4">
    <source>
        <dbReference type="ARBA" id="ARBA00022695"/>
    </source>
</evidence>
<organism evidence="12 13">
    <name type="scientific">Carnobacterium antarcticum</name>
    <dbReference type="NCBI Taxonomy" id="2126436"/>
    <lineage>
        <taxon>Bacteria</taxon>
        <taxon>Bacillati</taxon>
        <taxon>Bacillota</taxon>
        <taxon>Bacilli</taxon>
        <taxon>Lactobacillales</taxon>
        <taxon>Carnobacteriaceae</taxon>
        <taxon>Carnobacterium</taxon>
    </lineage>
</organism>
<keyword evidence="4 12" id="KW-0548">Nucleotidyltransferase</keyword>
<dbReference type="InterPro" id="IPR043502">
    <property type="entry name" value="DNA/RNA_pol_sf"/>
</dbReference>
<dbReference type="Proteomes" id="UP001597285">
    <property type="component" value="Unassembled WGS sequence"/>
</dbReference>
<accession>A0ABW4NKU4</accession>
<dbReference type="PROSITE" id="PS50878">
    <property type="entry name" value="RT_POL"/>
    <property type="match status" value="1"/>
</dbReference>
<dbReference type="Pfam" id="PF00078">
    <property type="entry name" value="RVT_1"/>
    <property type="match status" value="1"/>
</dbReference>
<keyword evidence="3 12" id="KW-0808">Transferase</keyword>
<name>A0ABW4NKU4_9LACT</name>
<dbReference type="InterPro" id="IPR000477">
    <property type="entry name" value="RT_dom"/>
</dbReference>
<dbReference type="CDD" id="cd01651">
    <property type="entry name" value="RT_G2_intron"/>
    <property type="match status" value="1"/>
</dbReference>
<keyword evidence="6" id="KW-0460">Magnesium</keyword>
<dbReference type="EC" id="2.7.7.49" evidence="1"/>
<gene>
    <name evidence="12" type="primary">ltrA</name>
    <name evidence="12" type="ORF">ACFSBK_00890</name>
</gene>
<dbReference type="InterPro" id="IPR030931">
    <property type="entry name" value="Group_II_RT_mat"/>
</dbReference>
<evidence type="ECO:0000256" key="8">
    <source>
        <dbReference type="ARBA" id="ARBA00023118"/>
    </source>
</evidence>
<dbReference type="RefSeq" id="WP_376831257.1">
    <property type="nucleotide sequence ID" value="NZ_JBHUFF010000003.1"/>
</dbReference>
<evidence type="ECO:0000256" key="6">
    <source>
        <dbReference type="ARBA" id="ARBA00022842"/>
    </source>
</evidence>
<evidence type="ECO:0000313" key="12">
    <source>
        <dbReference type="EMBL" id="MFD1798421.1"/>
    </source>
</evidence>
<dbReference type="InterPro" id="IPR000123">
    <property type="entry name" value="Reverse_transcriptase_msDNA"/>
</dbReference>
<dbReference type="Gene3D" id="3.30.70.270">
    <property type="match status" value="1"/>
</dbReference>
<keyword evidence="2" id="KW-0515">Mutator protein</keyword>
<evidence type="ECO:0000256" key="7">
    <source>
        <dbReference type="ARBA" id="ARBA00022918"/>
    </source>
</evidence>
<comment type="similarity">
    <text evidence="9">Belongs to the bacterial reverse transcriptase family.</text>
</comment>
<dbReference type="InterPro" id="IPR051083">
    <property type="entry name" value="GrpII_Intron_Splice-Mob/Def"/>
</dbReference>
<evidence type="ECO:0000256" key="10">
    <source>
        <dbReference type="ARBA" id="ARBA00048173"/>
    </source>
</evidence>
<dbReference type="EMBL" id="JBHUFF010000003">
    <property type="protein sequence ID" value="MFD1798421.1"/>
    <property type="molecule type" value="Genomic_DNA"/>
</dbReference>
<evidence type="ECO:0000256" key="1">
    <source>
        <dbReference type="ARBA" id="ARBA00012493"/>
    </source>
</evidence>
<reference evidence="13" key="1">
    <citation type="journal article" date="2019" name="Int. J. Syst. Evol. Microbiol.">
        <title>The Global Catalogue of Microorganisms (GCM) 10K type strain sequencing project: providing services to taxonomists for standard genome sequencing and annotation.</title>
        <authorList>
            <consortium name="The Broad Institute Genomics Platform"/>
            <consortium name="The Broad Institute Genome Sequencing Center for Infectious Disease"/>
            <person name="Wu L."/>
            <person name="Ma J."/>
        </authorList>
    </citation>
    <scope>NUCLEOTIDE SEQUENCE [LARGE SCALE GENOMIC DNA]</scope>
    <source>
        <strain evidence="13">KCTC 42143</strain>
    </source>
</reference>
<evidence type="ECO:0000259" key="11">
    <source>
        <dbReference type="PROSITE" id="PS50878"/>
    </source>
</evidence>
<keyword evidence="7 12" id="KW-0695">RNA-directed DNA polymerase</keyword>
<dbReference type="GO" id="GO:0003964">
    <property type="term" value="F:RNA-directed DNA polymerase activity"/>
    <property type="evidence" value="ECO:0007669"/>
    <property type="project" value="UniProtKB-KW"/>
</dbReference>